<comment type="caution">
    <text evidence="3">The sequence shown here is derived from an EMBL/GenBank/DDBJ whole genome shotgun (WGS) entry which is preliminary data.</text>
</comment>
<gene>
    <name evidence="3" type="ORF">ACH50_02950</name>
</gene>
<sequence length="139" mass="15432">MNGSVTFPAALSALPDIAQWLAQHMAPLPVDDAWRYALDLAVCEAAANIIRHALNEQSDCVFSVSFERQPDEVRVEFTDRGAPMPEGAIQRAWNKIGSDSEMDLESGRGVMLILLSVDEFNIARQDGENHTTLIKRTDY</sequence>
<dbReference type="PATRIC" id="fig|1656095.3.peg.377"/>
<dbReference type="InterPro" id="IPR003594">
    <property type="entry name" value="HATPase_dom"/>
</dbReference>
<keyword evidence="1" id="KW-0418">Kinase</keyword>
<evidence type="ECO:0000259" key="2">
    <source>
        <dbReference type="Pfam" id="PF13581"/>
    </source>
</evidence>
<dbReference type="InterPro" id="IPR036890">
    <property type="entry name" value="HATPase_C_sf"/>
</dbReference>
<keyword evidence="1" id="KW-0808">Transferase</keyword>
<evidence type="ECO:0000256" key="1">
    <source>
        <dbReference type="ARBA" id="ARBA00022527"/>
    </source>
</evidence>
<dbReference type="Pfam" id="PF13581">
    <property type="entry name" value="HATPase_c_2"/>
    <property type="match status" value="1"/>
</dbReference>
<dbReference type="Gene3D" id="3.30.565.10">
    <property type="entry name" value="Histidine kinase-like ATPase, C-terminal domain"/>
    <property type="match status" value="1"/>
</dbReference>
<reference evidence="3 4" key="1">
    <citation type="submission" date="2015-06" db="EMBL/GenBank/DDBJ databases">
        <title>Genome sequencing of Cronobacter sp. strain DJ34 isolated from petroleum contaminated sludge of Duliajan Oil Fields, Assam, India.</title>
        <authorList>
            <person name="Pal S."/>
            <person name="Banerjee T.D."/>
            <person name="Roy A."/>
            <person name="Sar P."/>
            <person name="Kazy S.K."/>
        </authorList>
    </citation>
    <scope>NUCLEOTIDE SEQUENCE [LARGE SCALE GENOMIC DNA]</scope>
    <source>
        <strain evidence="3 4">DJ34</strain>
    </source>
</reference>
<name>A0A0J8YFU3_9ENTR</name>
<accession>A0A0J8YFU3</accession>
<dbReference type="SUPFAM" id="SSF55874">
    <property type="entry name" value="ATPase domain of HSP90 chaperone/DNA topoisomerase II/histidine kinase"/>
    <property type="match status" value="1"/>
</dbReference>
<feature type="domain" description="Histidine kinase/HSP90-like ATPase" evidence="2">
    <location>
        <begin position="7"/>
        <end position="135"/>
    </location>
</feature>
<proteinExistence type="predicted"/>
<dbReference type="Proteomes" id="UP000037315">
    <property type="component" value="Unassembled WGS sequence"/>
</dbReference>
<dbReference type="AlphaFoldDB" id="A0A0J8YFU3"/>
<dbReference type="OrthoDB" id="6485290at2"/>
<dbReference type="PANTHER" id="PTHR35526:SF3">
    <property type="entry name" value="ANTI-SIGMA-F FACTOR RSBW"/>
    <property type="match status" value="1"/>
</dbReference>
<evidence type="ECO:0000313" key="3">
    <source>
        <dbReference type="EMBL" id="KMV36384.1"/>
    </source>
</evidence>
<dbReference type="CDD" id="cd16936">
    <property type="entry name" value="HATPase_RsbW-like"/>
    <property type="match status" value="1"/>
</dbReference>
<keyword evidence="4" id="KW-1185">Reference proteome</keyword>
<evidence type="ECO:0000313" key="4">
    <source>
        <dbReference type="Proteomes" id="UP000037315"/>
    </source>
</evidence>
<protein>
    <submittedName>
        <fullName evidence="3">Anti-sigma B factor</fullName>
    </submittedName>
</protein>
<organism evidence="3 4">
    <name type="scientific">Franconibacter pulveris</name>
    <dbReference type="NCBI Taxonomy" id="435910"/>
    <lineage>
        <taxon>Bacteria</taxon>
        <taxon>Pseudomonadati</taxon>
        <taxon>Pseudomonadota</taxon>
        <taxon>Gammaproteobacteria</taxon>
        <taxon>Enterobacterales</taxon>
        <taxon>Enterobacteriaceae</taxon>
        <taxon>Franconibacter</taxon>
    </lineage>
</organism>
<dbReference type="GO" id="GO:0004674">
    <property type="term" value="F:protein serine/threonine kinase activity"/>
    <property type="evidence" value="ECO:0007669"/>
    <property type="project" value="UniProtKB-KW"/>
</dbReference>
<dbReference type="PANTHER" id="PTHR35526">
    <property type="entry name" value="ANTI-SIGMA-F FACTOR RSBW-RELATED"/>
    <property type="match status" value="1"/>
</dbReference>
<dbReference type="STRING" id="1121863.GCA_000621185_00734"/>
<dbReference type="EMBL" id="LFEJ01000003">
    <property type="protein sequence ID" value="KMV36384.1"/>
    <property type="molecule type" value="Genomic_DNA"/>
</dbReference>
<dbReference type="InterPro" id="IPR050267">
    <property type="entry name" value="Anti-sigma-factor_SerPK"/>
</dbReference>
<keyword evidence="1" id="KW-0723">Serine/threonine-protein kinase</keyword>